<dbReference type="InterPro" id="IPR009874">
    <property type="entry name" value="DUF1428"/>
</dbReference>
<dbReference type="RefSeq" id="WP_046711076.1">
    <property type="nucleotide sequence ID" value="NZ_BJXR01000010.1"/>
</dbReference>
<evidence type="ECO:0000313" key="4">
    <source>
        <dbReference type="Proteomes" id="UP000321514"/>
    </source>
</evidence>
<proteinExistence type="predicted"/>
<dbReference type="Pfam" id="PF07237">
    <property type="entry name" value="DUF1428"/>
    <property type="match status" value="1"/>
</dbReference>
<dbReference type="Proteomes" id="UP000321514">
    <property type="component" value="Unassembled WGS sequence"/>
</dbReference>
<sequence length="117" mass="13329">MPYVDGFLLPLPKKNLAAYRKMSRKAGKLWREHGALQYIESIEDDIPESLTRVSFARGVKLKPDEAVVFAFIVYKSKADRNRVNKKVMADPRLGSPEDVPFDSKRMIWGGFKSIVSL</sequence>
<accession>A0A511SUH5</accession>
<dbReference type="Gene3D" id="3.30.70.100">
    <property type="match status" value="1"/>
</dbReference>
<evidence type="ECO:0000313" key="2">
    <source>
        <dbReference type="EMBL" id="SET02817.1"/>
    </source>
</evidence>
<dbReference type="SUPFAM" id="SSF54909">
    <property type="entry name" value="Dimeric alpha+beta barrel"/>
    <property type="match status" value="1"/>
</dbReference>
<evidence type="ECO:0000313" key="1">
    <source>
        <dbReference type="EMBL" id="GEN05575.1"/>
    </source>
</evidence>
<reference evidence="2 3" key="1">
    <citation type="submission" date="2016-10" db="EMBL/GenBank/DDBJ databases">
        <authorList>
            <person name="Varghese N."/>
            <person name="Submissions S."/>
        </authorList>
    </citation>
    <scope>NUCLEOTIDE SEQUENCE [LARGE SCALE GENOMIC DNA]</scope>
    <source>
        <strain evidence="2 3">DSM 16525</strain>
    </source>
</reference>
<reference evidence="1 4" key="2">
    <citation type="submission" date="2019-07" db="EMBL/GenBank/DDBJ databases">
        <title>Whole genome shotgun sequence of Myxococcus fulvus NBRC 100333.</title>
        <authorList>
            <person name="Hosoyama A."/>
            <person name="Uohara A."/>
            <person name="Ohji S."/>
            <person name="Ichikawa N."/>
        </authorList>
    </citation>
    <scope>NUCLEOTIDE SEQUENCE [LARGE SCALE GENOMIC DNA]</scope>
    <source>
        <strain evidence="1 4">NBRC 100333</strain>
    </source>
</reference>
<evidence type="ECO:0000313" key="3">
    <source>
        <dbReference type="Proteomes" id="UP000183760"/>
    </source>
</evidence>
<keyword evidence="3" id="KW-1185">Reference proteome</keyword>
<comment type="caution">
    <text evidence="1">The sequence shown here is derived from an EMBL/GenBank/DDBJ whole genome shotgun (WGS) entry which is preliminary data.</text>
</comment>
<dbReference type="EMBL" id="FOIB01000001">
    <property type="protein sequence ID" value="SET02817.1"/>
    <property type="molecule type" value="Genomic_DNA"/>
</dbReference>
<dbReference type="EMBL" id="BJXR01000010">
    <property type="protein sequence ID" value="GEN05575.1"/>
    <property type="molecule type" value="Genomic_DNA"/>
</dbReference>
<organism evidence="1 4">
    <name type="scientific">Myxococcus fulvus</name>
    <dbReference type="NCBI Taxonomy" id="33"/>
    <lineage>
        <taxon>Bacteria</taxon>
        <taxon>Pseudomonadati</taxon>
        <taxon>Myxococcota</taxon>
        <taxon>Myxococcia</taxon>
        <taxon>Myxococcales</taxon>
        <taxon>Cystobacterineae</taxon>
        <taxon>Myxococcaceae</taxon>
        <taxon>Myxococcus</taxon>
    </lineage>
</organism>
<name>A0A511SUH5_MYXFU</name>
<gene>
    <name evidence="1" type="ORF">MFU01_06120</name>
    <name evidence="2" type="ORF">SAMN05443572_101880</name>
</gene>
<dbReference type="Proteomes" id="UP000183760">
    <property type="component" value="Unassembled WGS sequence"/>
</dbReference>
<protein>
    <submittedName>
        <fullName evidence="1">RNA signal recognition particle</fullName>
    </submittedName>
    <submittedName>
        <fullName evidence="2">Uncharacterized conserved protein YbaA, DUF1428 family</fullName>
    </submittedName>
</protein>
<dbReference type="AlphaFoldDB" id="A0A511SUH5"/>
<dbReference type="PIRSF" id="PIRSF007028">
    <property type="entry name" value="UCP007028"/>
    <property type="match status" value="1"/>
</dbReference>
<dbReference type="STRING" id="1334629.MFUL124B02_05365"/>
<dbReference type="InterPro" id="IPR011008">
    <property type="entry name" value="Dimeric_a/b-barrel"/>
</dbReference>
<dbReference type="OrthoDB" id="9792392at2"/>